<sequence length="110" mass="13293">MVRDDITFFKLHQIIQCAMGWLEEHLYEFEVGDLIIGEKDNEWDINIDREIKSSRSVRLRDIGFVPKNKFEYIYDFDDCWEHEIIVEKVLEPGKGIKISCMYWRQKKMST</sequence>
<dbReference type="Gene3D" id="3.10.290.30">
    <property type="entry name" value="MM3350-like"/>
    <property type="match status" value="1"/>
</dbReference>
<dbReference type="AlphaFoldDB" id="A0A097AQZ6"/>
<dbReference type="KEGG" id="tki:TKV_c10630"/>
<dbReference type="Proteomes" id="UP000029669">
    <property type="component" value="Chromosome"/>
</dbReference>
<dbReference type="HOGENOM" id="CLU_2169885_0_0_9"/>
<protein>
    <submittedName>
        <fullName evidence="2">Plasmid pRiA4b ORF-3 family protein</fullName>
    </submittedName>
</protein>
<dbReference type="Pfam" id="PF07929">
    <property type="entry name" value="PRiA4_ORF3"/>
    <property type="match status" value="1"/>
</dbReference>
<keyword evidence="3" id="KW-1185">Reference proteome</keyword>
<reference evidence="3" key="1">
    <citation type="journal article" date="2015" name="Genome Announc.">
        <title>Whole-Genome Sequences of 80 Environmental and Clinical Isolates of Burkholderia pseudomallei.</title>
        <authorList>
            <person name="Johnson S.L."/>
            <person name="Baker A.L."/>
            <person name="Chain P.S."/>
            <person name="Currie B.J."/>
            <person name="Daligault H.E."/>
            <person name="Davenport K.W."/>
            <person name="Davis C.B."/>
            <person name="Inglis T.J."/>
            <person name="Kaestli M."/>
            <person name="Koren S."/>
            <person name="Mayo M."/>
            <person name="Merritt A.J."/>
            <person name="Price E.P."/>
            <person name="Sarovich D.S."/>
            <person name="Warner J."/>
            <person name="Rosovitz M.J."/>
        </authorList>
    </citation>
    <scope>NUCLEOTIDE SEQUENCE [LARGE SCALE GENOMIC DNA]</scope>
    <source>
        <strain evidence="3">DSM 2030</strain>
    </source>
</reference>
<dbReference type="STRING" id="2325.TKV_c10630"/>
<dbReference type="InterPro" id="IPR012912">
    <property type="entry name" value="Plasmid_pRiA4b_Orf3-like"/>
</dbReference>
<organism evidence="2 3">
    <name type="scientific">Thermoanaerobacter kivui</name>
    <name type="common">Acetogenium kivui</name>
    <dbReference type="NCBI Taxonomy" id="2325"/>
    <lineage>
        <taxon>Bacteria</taxon>
        <taxon>Bacillati</taxon>
        <taxon>Bacillota</taxon>
        <taxon>Clostridia</taxon>
        <taxon>Thermoanaerobacterales</taxon>
        <taxon>Thermoanaerobacteraceae</taxon>
        <taxon>Thermoanaerobacter</taxon>
    </lineage>
</organism>
<evidence type="ECO:0000259" key="1">
    <source>
        <dbReference type="Pfam" id="PF07929"/>
    </source>
</evidence>
<dbReference type="PANTHER" id="PTHR41878:SF1">
    <property type="entry name" value="TNPR PROTEIN"/>
    <property type="match status" value="1"/>
</dbReference>
<feature type="domain" description="Plasmid pRiA4b Orf3-like" evidence="1">
    <location>
        <begin position="2"/>
        <end position="97"/>
    </location>
</feature>
<evidence type="ECO:0000313" key="3">
    <source>
        <dbReference type="Proteomes" id="UP000029669"/>
    </source>
</evidence>
<name>A0A097AQZ6_THEKI</name>
<dbReference type="EMBL" id="CP009170">
    <property type="protein sequence ID" value="AIS52237.1"/>
    <property type="molecule type" value="Genomic_DNA"/>
</dbReference>
<dbReference type="SUPFAM" id="SSF159941">
    <property type="entry name" value="MM3350-like"/>
    <property type="match status" value="1"/>
</dbReference>
<dbReference type="eggNOG" id="COG3012">
    <property type="taxonomic scope" value="Bacteria"/>
</dbReference>
<accession>A0A097AQZ6</accession>
<proteinExistence type="predicted"/>
<gene>
    <name evidence="2" type="ORF">TKV_c10630</name>
</gene>
<dbReference type="InterPro" id="IPR024047">
    <property type="entry name" value="MM3350-like_sf"/>
</dbReference>
<evidence type="ECO:0000313" key="2">
    <source>
        <dbReference type="EMBL" id="AIS52237.1"/>
    </source>
</evidence>
<dbReference type="PANTHER" id="PTHR41878">
    <property type="entry name" value="LEXA REPRESSOR-RELATED"/>
    <property type="match status" value="1"/>
</dbReference>